<dbReference type="InterPro" id="IPR012334">
    <property type="entry name" value="Pectin_lyas_fold"/>
</dbReference>
<organism evidence="12 13">
    <name type="scientific">Theobroma cacao</name>
    <name type="common">Cacao</name>
    <name type="synonym">Cocoa</name>
    <dbReference type="NCBI Taxonomy" id="3641"/>
    <lineage>
        <taxon>Eukaryota</taxon>
        <taxon>Viridiplantae</taxon>
        <taxon>Streptophyta</taxon>
        <taxon>Embryophyta</taxon>
        <taxon>Tracheophyta</taxon>
        <taxon>Spermatophyta</taxon>
        <taxon>Magnoliopsida</taxon>
        <taxon>eudicotyledons</taxon>
        <taxon>Gunneridae</taxon>
        <taxon>Pentapetalae</taxon>
        <taxon>rosids</taxon>
        <taxon>malvids</taxon>
        <taxon>Malvales</taxon>
        <taxon>Malvaceae</taxon>
        <taxon>Byttnerioideae</taxon>
        <taxon>Theobroma</taxon>
    </lineage>
</organism>
<dbReference type="FunFam" id="2.160.20.10:FF:000013">
    <property type="entry name" value="Pectinesterase"/>
    <property type="match status" value="1"/>
</dbReference>
<evidence type="ECO:0000256" key="7">
    <source>
        <dbReference type="ARBA" id="ARBA00047928"/>
    </source>
</evidence>
<sequence length="341" mass="37788">MQHTAPCMIMLLILSLRTSMADDCSAGNGGSQFASTIVVDKSGKGNFNSIQSAIDSIPSNNAQWIKVRINPGVYTEKVVIPIDKPCIVLEGQDRSVTTITFYAHDRTDRSCTFTSFADNIVAKGITFKNSYNHLLLLERLSSERPIPGVSQAVAARILGDKSAFFQCGFLGLQDTLWDAIGRHYFYQCHIEGAVDFIFGYGQSLYEDCSINVTAGAFSSQIPLGYITAQGRQSSNDPSGFVFKRGEIFGNTQPYLGRAYGPYSRVIFQETTMNAEVVSEGWDAWRYPGKEENFMYAEVNCQGAGSDTSRRVPWEKKLNPSQLNQFSRSSFIDNDGWIGRLP</sequence>
<evidence type="ECO:0000256" key="8">
    <source>
        <dbReference type="ARBA" id="ARBA00057335"/>
    </source>
</evidence>
<gene>
    <name evidence="12" type="ORF">TCM_026775</name>
</gene>
<evidence type="ECO:0000256" key="4">
    <source>
        <dbReference type="ARBA" id="ARBA00022801"/>
    </source>
</evidence>
<dbReference type="UniPathway" id="UPA00545">
    <property type="reaction ID" value="UER00823"/>
</dbReference>
<dbReference type="InParanoid" id="A0A061F313"/>
<dbReference type="EC" id="3.1.1.11" evidence="3 10"/>
<dbReference type="GO" id="GO:0042545">
    <property type="term" value="P:cell wall modification"/>
    <property type="evidence" value="ECO:0007669"/>
    <property type="project" value="UniProtKB-UniRule"/>
</dbReference>
<comment type="pathway">
    <text evidence="1 10">Glycan metabolism; pectin degradation; 2-dehydro-3-deoxy-D-gluconate from pectin: step 1/5.</text>
</comment>
<feature type="chain" id="PRO_5005102701" description="Pectinesterase" evidence="10">
    <location>
        <begin position="22"/>
        <end position="341"/>
    </location>
</feature>
<keyword evidence="10" id="KW-0732">Signal</keyword>
<comment type="similarity">
    <text evidence="2">Belongs to the pectinesterase family.</text>
</comment>
<feature type="domain" description="Pectinesterase catalytic" evidence="11">
    <location>
        <begin position="37"/>
        <end position="333"/>
    </location>
</feature>
<keyword evidence="4 10" id="KW-0378">Hydrolase</keyword>
<dbReference type="InterPro" id="IPR033131">
    <property type="entry name" value="Pectinesterase_Asp_AS"/>
</dbReference>
<dbReference type="OMA" id="QRVPWKK"/>
<evidence type="ECO:0000256" key="9">
    <source>
        <dbReference type="PROSITE-ProRule" id="PRU10040"/>
    </source>
</evidence>
<reference evidence="12 13" key="1">
    <citation type="journal article" date="2013" name="Genome Biol.">
        <title>The genome sequence of the most widely cultivated cacao type and its use to identify candidate genes regulating pod color.</title>
        <authorList>
            <person name="Motamayor J.C."/>
            <person name="Mockaitis K."/>
            <person name="Schmutz J."/>
            <person name="Haiminen N."/>
            <person name="Iii D.L."/>
            <person name="Cornejo O."/>
            <person name="Findley S.D."/>
            <person name="Zheng P."/>
            <person name="Utro F."/>
            <person name="Royaert S."/>
            <person name="Saski C."/>
            <person name="Jenkins J."/>
            <person name="Podicheti R."/>
            <person name="Zhao M."/>
            <person name="Scheffler B.E."/>
            <person name="Stack J.C."/>
            <person name="Feltus F.A."/>
            <person name="Mustiga G.M."/>
            <person name="Amores F."/>
            <person name="Phillips W."/>
            <person name="Marelli J.P."/>
            <person name="May G.D."/>
            <person name="Shapiro H."/>
            <person name="Ma J."/>
            <person name="Bustamante C.D."/>
            <person name="Schnell R.J."/>
            <person name="Main D."/>
            <person name="Gilbert D."/>
            <person name="Parida L."/>
            <person name="Kuhn D.N."/>
        </authorList>
    </citation>
    <scope>NUCLEOTIDE SEQUENCE [LARGE SCALE GENOMIC DNA]</scope>
    <source>
        <strain evidence="13">cv. Matina 1-6</strain>
    </source>
</reference>
<evidence type="ECO:0000256" key="2">
    <source>
        <dbReference type="ARBA" id="ARBA00008891"/>
    </source>
</evidence>
<feature type="signal peptide" evidence="10">
    <location>
        <begin position="1"/>
        <end position="21"/>
    </location>
</feature>
<dbReference type="PANTHER" id="PTHR31321">
    <property type="entry name" value="ACYL-COA THIOESTER HYDROLASE YBHC-RELATED"/>
    <property type="match status" value="1"/>
</dbReference>
<dbReference type="Proteomes" id="UP000026915">
    <property type="component" value="Chromosome 5"/>
</dbReference>
<evidence type="ECO:0000256" key="5">
    <source>
        <dbReference type="ARBA" id="ARBA00023085"/>
    </source>
</evidence>
<protein>
    <recommendedName>
        <fullName evidence="3 10">Pectinesterase</fullName>
        <ecNumber evidence="3 10">3.1.1.11</ecNumber>
    </recommendedName>
</protein>
<dbReference type="InterPro" id="IPR011050">
    <property type="entry name" value="Pectin_lyase_fold/virulence"/>
</dbReference>
<comment type="catalytic activity">
    <reaction evidence="7 10">
        <text>[(1-&gt;4)-alpha-D-galacturonosyl methyl ester](n) + n H2O = [(1-&gt;4)-alpha-D-galacturonosyl](n) + n methanol + n H(+)</text>
        <dbReference type="Rhea" id="RHEA:22380"/>
        <dbReference type="Rhea" id="RHEA-COMP:14570"/>
        <dbReference type="Rhea" id="RHEA-COMP:14573"/>
        <dbReference type="ChEBI" id="CHEBI:15377"/>
        <dbReference type="ChEBI" id="CHEBI:15378"/>
        <dbReference type="ChEBI" id="CHEBI:17790"/>
        <dbReference type="ChEBI" id="CHEBI:140522"/>
        <dbReference type="ChEBI" id="CHEBI:140523"/>
        <dbReference type="EC" id="3.1.1.11"/>
    </reaction>
</comment>
<dbReference type="Gramene" id="EOY11675">
    <property type="protein sequence ID" value="EOY11675"/>
    <property type="gene ID" value="TCM_026775"/>
</dbReference>
<keyword evidence="5 10" id="KW-0063">Aspartyl esterase</keyword>
<dbReference type="GO" id="GO:0045490">
    <property type="term" value="P:pectin catabolic process"/>
    <property type="evidence" value="ECO:0000318"/>
    <property type="project" value="GO_Central"/>
</dbReference>
<comment type="function">
    <text evidence="8">Acts in the modification of cell walls via demethylesterification of cell wall pectin.</text>
</comment>
<evidence type="ECO:0000256" key="3">
    <source>
        <dbReference type="ARBA" id="ARBA00013229"/>
    </source>
</evidence>
<dbReference type="STRING" id="3641.A0A061F313"/>
<dbReference type="eggNOG" id="ENOG502QVK0">
    <property type="taxonomic scope" value="Eukaryota"/>
</dbReference>
<dbReference type="SUPFAM" id="SSF51126">
    <property type="entry name" value="Pectin lyase-like"/>
    <property type="match status" value="1"/>
</dbReference>
<evidence type="ECO:0000256" key="10">
    <source>
        <dbReference type="RuleBase" id="RU000589"/>
    </source>
</evidence>
<evidence type="ECO:0000313" key="13">
    <source>
        <dbReference type="Proteomes" id="UP000026915"/>
    </source>
</evidence>
<keyword evidence="13" id="KW-1185">Reference proteome</keyword>
<accession>A0A061F313</accession>
<dbReference type="FunCoup" id="A0A061F313">
    <property type="interactions" value="27"/>
</dbReference>
<dbReference type="EMBL" id="CM001883">
    <property type="protein sequence ID" value="EOY11675.1"/>
    <property type="molecule type" value="Genomic_DNA"/>
</dbReference>
<feature type="active site" evidence="9">
    <location>
        <position position="195"/>
    </location>
</feature>
<keyword evidence="6" id="KW-0325">Glycoprotein</keyword>
<dbReference type="InterPro" id="IPR000070">
    <property type="entry name" value="Pectinesterase_cat"/>
</dbReference>
<dbReference type="GO" id="GO:0030599">
    <property type="term" value="F:pectinesterase activity"/>
    <property type="evidence" value="ECO:0000318"/>
    <property type="project" value="GO_Central"/>
</dbReference>
<dbReference type="PANTHER" id="PTHR31321:SF120">
    <property type="entry name" value="PECTINESTERASE 52-RELATED"/>
    <property type="match status" value="1"/>
</dbReference>
<name>A0A061F313_THECC</name>
<evidence type="ECO:0000256" key="6">
    <source>
        <dbReference type="ARBA" id="ARBA00023180"/>
    </source>
</evidence>
<dbReference type="HOGENOM" id="CLU_012243_3_0_1"/>
<proteinExistence type="inferred from homology"/>
<dbReference type="Gene3D" id="2.160.20.10">
    <property type="entry name" value="Single-stranded right-handed beta-helix, Pectin lyase-like"/>
    <property type="match status" value="1"/>
</dbReference>
<dbReference type="Pfam" id="PF01095">
    <property type="entry name" value="Pectinesterase"/>
    <property type="match status" value="1"/>
</dbReference>
<evidence type="ECO:0000256" key="1">
    <source>
        <dbReference type="ARBA" id="ARBA00005184"/>
    </source>
</evidence>
<dbReference type="PROSITE" id="PS00503">
    <property type="entry name" value="PECTINESTERASE_2"/>
    <property type="match status" value="1"/>
</dbReference>
<evidence type="ECO:0000313" key="12">
    <source>
        <dbReference type="EMBL" id="EOY11675.1"/>
    </source>
</evidence>
<dbReference type="AlphaFoldDB" id="A0A061F313"/>
<evidence type="ECO:0000259" key="11">
    <source>
        <dbReference type="Pfam" id="PF01095"/>
    </source>
</evidence>